<dbReference type="InterPro" id="IPR011990">
    <property type="entry name" value="TPR-like_helical_dom_sf"/>
</dbReference>
<dbReference type="Gene3D" id="2.60.40.680">
    <property type="match status" value="1"/>
</dbReference>
<dbReference type="InterPro" id="IPR050810">
    <property type="entry name" value="Bact_Secretion_Sys_Channel"/>
</dbReference>
<dbReference type="InterPro" id="IPR008965">
    <property type="entry name" value="CBM2/CBM3_carb-bd_dom_sf"/>
</dbReference>
<gene>
    <name evidence="10" type="ORF">OR16_04707</name>
</gene>
<dbReference type="GO" id="GO:0000272">
    <property type="term" value="P:polysaccharide catabolic process"/>
    <property type="evidence" value="ECO:0007669"/>
    <property type="project" value="InterPro"/>
</dbReference>
<dbReference type="GO" id="GO:0009279">
    <property type="term" value="C:cell outer membrane"/>
    <property type="evidence" value="ECO:0007669"/>
    <property type="project" value="UniProtKB-SubCell"/>
</dbReference>
<evidence type="ECO:0000256" key="6">
    <source>
        <dbReference type="RuleBase" id="RU004003"/>
    </source>
</evidence>
<dbReference type="EMBL" id="AHJE01000012">
    <property type="protein sequence ID" value="EHP44249.1"/>
    <property type="molecule type" value="Genomic_DNA"/>
</dbReference>
<keyword evidence="2 7" id="KW-0813">Transport</keyword>
<proteinExistence type="inferred from homology"/>
<dbReference type="SMART" id="SM00965">
    <property type="entry name" value="STN"/>
    <property type="match status" value="1"/>
</dbReference>
<evidence type="ECO:0000256" key="7">
    <source>
        <dbReference type="RuleBase" id="RU004004"/>
    </source>
</evidence>
<dbReference type="GO" id="GO:0015627">
    <property type="term" value="C:type II protein secretion system complex"/>
    <property type="evidence" value="ECO:0007669"/>
    <property type="project" value="TreeGrafter"/>
</dbReference>
<name>H1S033_9BURK</name>
<dbReference type="InterPro" id="IPR001775">
    <property type="entry name" value="GspD/PilQ"/>
</dbReference>
<comment type="caution">
    <text evidence="10">The sequence shown here is derived from an EMBL/GenBank/DDBJ whole genome shotgun (WGS) entry which is preliminary data.</text>
</comment>
<evidence type="ECO:0000256" key="1">
    <source>
        <dbReference type="ARBA" id="ARBA00004370"/>
    </source>
</evidence>
<dbReference type="PANTHER" id="PTHR30332">
    <property type="entry name" value="PROBABLE GENERAL SECRETION PATHWAY PROTEIN D"/>
    <property type="match status" value="1"/>
</dbReference>
<dbReference type="Pfam" id="PF07660">
    <property type="entry name" value="STN"/>
    <property type="match status" value="1"/>
</dbReference>
<feature type="domain" description="Secretin/TonB short N-terminal" evidence="9">
    <location>
        <begin position="182"/>
        <end position="233"/>
    </location>
</feature>
<sequence>MAIQEARQLYGQGKVEDSLTHLKAALAETPTNPQLRAAYLALRDQAITNWLAEAETARIREDQRAAEGSYRRVLGIDTGNARAMAGLQSLERSARHAKLLQEAENAIRKKDDEAGRSILRGILSDDPANSSARRVLNALEERTTKPPMDPQLSTALQKTLTIDFKDAMLKQVFEIFSRTASINFVFDKDVRGDQKATVFLKGTTIKDAVEVVLLTNQLEQRVLDRNTILIYPNTPAKLKDYQTLAVRSFFLSSADAEQVANTLKTILKTRDVIVDKKQNMLIMRDTPDAVRMAEKLVALHDLPEPEVMLEVEILEVNRTRLMELGIKFPEQLSLAPLPTATGSSVTLNDLLHLSASQVSASISPLNINARGVDGDVNLLANPRIRARNRETAKVLIGDRVPNITSTSTATGFVAENVQYLDVGLKLDVTPVISIDNEIAIKISLEVSNIANQIKTTSGTLAYQIGTRTASTVLRLKDGENQVLAGLISDEDRRTTNKLPGLGDIPIAGRLFSSGLSQANKNEIVLSITPHLIRNMARPEMNQLEFYAGTESSLRGLPARSTPDVSPGSNAVAPGDATPATRTLPPGPVASAPVTPGVPSSNAALPAANGVGAGGAVGSGLLRWQAPSQVKVGEPFSAQLWMQPPQAVTSIPYALAFDPKLVEVLSVSEGDLLKQDGSATAFNQRVDRNAGQIYVTNTRSAQSQGDSTGTTTPGTLLTLSLRAVAPADATLLQVTTIAPIGVNGATVNVPVPSPQSIKVVP</sequence>
<evidence type="ECO:0000256" key="8">
    <source>
        <dbReference type="SAM" id="MobiDB-lite"/>
    </source>
</evidence>
<evidence type="ECO:0000256" key="5">
    <source>
        <dbReference type="ARBA" id="ARBA00023237"/>
    </source>
</evidence>
<dbReference type="PRINTS" id="PR00811">
    <property type="entry name" value="BCTERIALGSPD"/>
</dbReference>
<comment type="similarity">
    <text evidence="6">Belongs to the bacterial secretin family.</text>
</comment>
<dbReference type="Proteomes" id="UP000005808">
    <property type="component" value="Unassembled WGS sequence"/>
</dbReference>
<reference evidence="10 11" key="1">
    <citation type="journal article" date="2012" name="J. Bacteriol.">
        <title>De Novo Genome Project of Cupriavidus basilensis OR16.</title>
        <authorList>
            <person name="Cserhati M."/>
            <person name="Kriszt B."/>
            <person name="Szoboszlay S."/>
            <person name="Toth A."/>
            <person name="Szabo I."/>
            <person name="Tancsics A."/>
            <person name="Nagy I."/>
            <person name="Horvath B."/>
            <person name="Nagy I."/>
            <person name="Kukolya J."/>
        </authorList>
    </citation>
    <scope>NUCLEOTIDE SEQUENCE [LARGE SCALE GENOMIC DNA]</scope>
    <source>
        <strain evidence="10 11">OR16</strain>
    </source>
</reference>
<keyword evidence="3" id="KW-0732">Signal</keyword>
<evidence type="ECO:0000313" key="11">
    <source>
        <dbReference type="Proteomes" id="UP000005808"/>
    </source>
</evidence>
<dbReference type="InterPro" id="IPR011662">
    <property type="entry name" value="Secretin/TonB_short_N"/>
</dbReference>
<dbReference type="InterPro" id="IPR004846">
    <property type="entry name" value="T2SS/T3SS_dom"/>
</dbReference>
<feature type="region of interest" description="Disordered" evidence="8">
    <location>
        <begin position="554"/>
        <end position="595"/>
    </location>
</feature>
<protein>
    <submittedName>
        <fullName evidence="10">GSPD-related protein</fullName>
    </submittedName>
</protein>
<evidence type="ECO:0000313" key="10">
    <source>
        <dbReference type="EMBL" id="EHP44249.1"/>
    </source>
</evidence>
<dbReference type="Gene3D" id="3.30.1370.120">
    <property type="match status" value="1"/>
</dbReference>
<keyword evidence="5" id="KW-0998">Cell outer membrane</keyword>
<dbReference type="PANTHER" id="PTHR30332:SF17">
    <property type="entry name" value="TYPE IV PILIATION SYSTEM PROTEIN DR_0774-RELATED"/>
    <property type="match status" value="1"/>
</dbReference>
<dbReference type="Pfam" id="PF00263">
    <property type="entry name" value="Secretin"/>
    <property type="match status" value="1"/>
</dbReference>
<dbReference type="Pfam" id="PF00963">
    <property type="entry name" value="Cohesin"/>
    <property type="match status" value="1"/>
</dbReference>
<dbReference type="InterPro" id="IPR038591">
    <property type="entry name" value="NolW-like_sf"/>
</dbReference>
<dbReference type="Pfam" id="PF03958">
    <property type="entry name" value="Secretin_N"/>
    <property type="match status" value="1"/>
</dbReference>
<dbReference type="Gene3D" id="3.55.50.30">
    <property type="match status" value="1"/>
</dbReference>
<accession>H1S033</accession>
<organism evidence="10 11">
    <name type="scientific">Cupriavidus basilensis OR16</name>
    <dbReference type="NCBI Taxonomy" id="1127483"/>
    <lineage>
        <taxon>Bacteria</taxon>
        <taxon>Pseudomonadati</taxon>
        <taxon>Pseudomonadota</taxon>
        <taxon>Betaproteobacteria</taxon>
        <taxon>Burkholderiales</taxon>
        <taxon>Burkholderiaceae</taxon>
        <taxon>Cupriavidus</taxon>
    </lineage>
</organism>
<comment type="subcellular location">
    <subcellularLocation>
        <location evidence="7">Cell outer membrane</location>
    </subcellularLocation>
    <subcellularLocation>
        <location evidence="1">Membrane</location>
    </subcellularLocation>
</comment>
<dbReference type="GO" id="GO:0030246">
    <property type="term" value="F:carbohydrate binding"/>
    <property type="evidence" value="ECO:0007669"/>
    <property type="project" value="InterPro"/>
</dbReference>
<dbReference type="InterPro" id="IPR002102">
    <property type="entry name" value="Cohesin_dom"/>
</dbReference>
<dbReference type="AlphaFoldDB" id="H1S033"/>
<dbReference type="GO" id="GO:0009306">
    <property type="term" value="P:protein secretion"/>
    <property type="evidence" value="ECO:0007669"/>
    <property type="project" value="InterPro"/>
</dbReference>
<dbReference type="Gene3D" id="1.25.40.10">
    <property type="entry name" value="Tetratricopeptide repeat domain"/>
    <property type="match status" value="1"/>
</dbReference>
<evidence type="ECO:0000256" key="2">
    <source>
        <dbReference type="ARBA" id="ARBA00022448"/>
    </source>
</evidence>
<dbReference type="SUPFAM" id="SSF49384">
    <property type="entry name" value="Carbohydrate-binding domain"/>
    <property type="match status" value="1"/>
</dbReference>
<dbReference type="PATRIC" id="fig|1127483.3.peg.937"/>
<evidence type="ECO:0000256" key="3">
    <source>
        <dbReference type="ARBA" id="ARBA00022729"/>
    </source>
</evidence>
<evidence type="ECO:0000259" key="9">
    <source>
        <dbReference type="SMART" id="SM00965"/>
    </source>
</evidence>
<evidence type="ECO:0000256" key="4">
    <source>
        <dbReference type="ARBA" id="ARBA00023136"/>
    </source>
</evidence>
<dbReference type="InterPro" id="IPR005644">
    <property type="entry name" value="NolW-like"/>
</dbReference>
<keyword evidence="4" id="KW-0472">Membrane</keyword>